<proteinExistence type="predicted"/>
<gene>
    <name evidence="1" type="ORF">ACFSDA_10095</name>
</gene>
<evidence type="ECO:0000313" key="1">
    <source>
        <dbReference type="EMBL" id="MFD1835424.1"/>
    </source>
</evidence>
<keyword evidence="2" id="KW-1185">Reference proteome</keyword>
<comment type="caution">
    <text evidence="1">The sequence shown here is derived from an EMBL/GenBank/DDBJ whole genome shotgun (WGS) entry which is preliminary data.</text>
</comment>
<reference evidence="2" key="1">
    <citation type="journal article" date="2019" name="Int. J. Syst. Evol. Microbiol.">
        <title>The Global Catalogue of Microorganisms (GCM) 10K type strain sequencing project: providing services to taxonomists for standard genome sequencing and annotation.</title>
        <authorList>
            <consortium name="The Broad Institute Genomics Platform"/>
            <consortium name="The Broad Institute Genome Sequencing Center for Infectious Disease"/>
            <person name="Wu L."/>
            <person name="Ma J."/>
        </authorList>
    </citation>
    <scope>NUCLEOTIDE SEQUENCE [LARGE SCALE GENOMIC DNA]</scope>
    <source>
        <strain evidence="2">JCM 11650</strain>
    </source>
</reference>
<name>A0ABW4PX67_9MICO</name>
<protein>
    <submittedName>
        <fullName evidence="1">Uncharacterized protein</fullName>
    </submittedName>
</protein>
<organism evidence="1 2">
    <name type="scientific">Brachybacterium rhamnosum</name>
    <dbReference type="NCBI Taxonomy" id="173361"/>
    <lineage>
        <taxon>Bacteria</taxon>
        <taxon>Bacillati</taxon>
        <taxon>Actinomycetota</taxon>
        <taxon>Actinomycetes</taxon>
        <taxon>Micrococcales</taxon>
        <taxon>Dermabacteraceae</taxon>
        <taxon>Brachybacterium</taxon>
    </lineage>
</organism>
<dbReference type="Proteomes" id="UP001597280">
    <property type="component" value="Unassembled WGS sequence"/>
</dbReference>
<evidence type="ECO:0000313" key="2">
    <source>
        <dbReference type="Proteomes" id="UP001597280"/>
    </source>
</evidence>
<dbReference type="RefSeq" id="WP_343904454.1">
    <property type="nucleotide sequence ID" value="NZ_BAAAIS010000002.1"/>
</dbReference>
<accession>A0ABW4PX67</accession>
<dbReference type="EMBL" id="JBHUFL010000002">
    <property type="protein sequence ID" value="MFD1835424.1"/>
    <property type="molecule type" value="Genomic_DNA"/>
</dbReference>
<sequence>MTERTPRAVAVSTWWQPWPVLSMAGSTPLRPGAAMLALEVGGEAGGEFALRLRYRIADDGRSLRTWPDDPPSSDARVPSVLLGQDSTTSELDVWFERKDLDDEDLPLAHSALAPSAPAQWHLDPPPGPEGAIIGGLAELLRRSIESEPAPLAEDAEVLLLPGILDDGAPADLAQPSWHARRGGALLRLLERPPLRREEDDGIRARWGEVHDASHPYAAHGTVVWWPGTVRWWGGGMVPGVDEPLALSSLRPAERLLADRLEQDPAFD</sequence>